<proteinExistence type="predicted"/>
<dbReference type="GO" id="GO:0016491">
    <property type="term" value="F:oxidoreductase activity"/>
    <property type="evidence" value="ECO:0007669"/>
    <property type="project" value="InterPro"/>
</dbReference>
<keyword evidence="3" id="KW-1185">Reference proteome</keyword>
<dbReference type="EMBL" id="BMHB01000001">
    <property type="protein sequence ID" value="GGI13417.1"/>
    <property type="molecule type" value="Genomic_DNA"/>
</dbReference>
<accession>A0A8J3EXQ7</accession>
<dbReference type="Pfam" id="PF00107">
    <property type="entry name" value="ADH_zinc_N"/>
    <property type="match status" value="1"/>
</dbReference>
<dbReference type="OrthoDB" id="9787435at2"/>
<dbReference type="InterPro" id="IPR020843">
    <property type="entry name" value="ER"/>
</dbReference>
<dbReference type="RefSeq" id="WP_087998168.1">
    <property type="nucleotide sequence ID" value="NZ_BMHB01000001.1"/>
</dbReference>
<evidence type="ECO:0000259" key="1">
    <source>
        <dbReference type="SMART" id="SM00829"/>
    </source>
</evidence>
<dbReference type="SUPFAM" id="SSF51735">
    <property type="entry name" value="NAD(P)-binding Rossmann-fold domains"/>
    <property type="match status" value="1"/>
</dbReference>
<dbReference type="SUPFAM" id="SSF50129">
    <property type="entry name" value="GroES-like"/>
    <property type="match status" value="1"/>
</dbReference>
<name>A0A8J3EXQ7_9BACI</name>
<evidence type="ECO:0000313" key="2">
    <source>
        <dbReference type="EMBL" id="GGI13417.1"/>
    </source>
</evidence>
<dbReference type="InterPro" id="IPR052711">
    <property type="entry name" value="Zinc_ADH-like"/>
</dbReference>
<dbReference type="Gene3D" id="3.90.180.10">
    <property type="entry name" value="Medium-chain alcohol dehydrogenases, catalytic domain"/>
    <property type="match status" value="1"/>
</dbReference>
<dbReference type="InterPro" id="IPR013149">
    <property type="entry name" value="ADH-like_C"/>
</dbReference>
<gene>
    <name evidence="2" type="ORF">GCM10007380_17810</name>
</gene>
<reference evidence="3" key="1">
    <citation type="journal article" date="2019" name="Int. J. Syst. Evol. Microbiol.">
        <title>The Global Catalogue of Microorganisms (GCM) 10K type strain sequencing project: providing services to taxonomists for standard genome sequencing and annotation.</title>
        <authorList>
            <consortium name="The Broad Institute Genomics Platform"/>
            <consortium name="The Broad Institute Genome Sequencing Center for Infectious Disease"/>
            <person name="Wu L."/>
            <person name="Ma J."/>
        </authorList>
    </citation>
    <scope>NUCLEOTIDE SEQUENCE [LARGE SCALE GENOMIC DNA]</scope>
    <source>
        <strain evidence="3">CGMCC 1.14993</strain>
    </source>
</reference>
<protein>
    <submittedName>
        <fullName evidence="2">Alcohol dehydrogenase</fullName>
    </submittedName>
</protein>
<dbReference type="Proteomes" id="UP000626244">
    <property type="component" value="Unassembled WGS sequence"/>
</dbReference>
<evidence type="ECO:0000313" key="3">
    <source>
        <dbReference type="Proteomes" id="UP000626244"/>
    </source>
</evidence>
<organism evidence="2 3">
    <name type="scientific">Gottfriedia solisilvae</name>
    <dbReference type="NCBI Taxonomy" id="1516104"/>
    <lineage>
        <taxon>Bacteria</taxon>
        <taxon>Bacillati</taxon>
        <taxon>Bacillota</taxon>
        <taxon>Bacilli</taxon>
        <taxon>Bacillales</taxon>
        <taxon>Bacillaceae</taxon>
        <taxon>Gottfriedia</taxon>
    </lineage>
</organism>
<feature type="domain" description="Enoyl reductase (ER)" evidence="1">
    <location>
        <begin position="11"/>
        <end position="331"/>
    </location>
</feature>
<dbReference type="PANTHER" id="PTHR45033:SF3">
    <property type="entry name" value="DEHYDROGENASE, PUTATIVE (AFU_ORTHOLOGUE AFUA_2G13270)-RELATED"/>
    <property type="match status" value="1"/>
</dbReference>
<dbReference type="Pfam" id="PF08240">
    <property type="entry name" value="ADH_N"/>
    <property type="match status" value="1"/>
</dbReference>
<dbReference type="CDD" id="cd08276">
    <property type="entry name" value="MDR7"/>
    <property type="match status" value="1"/>
</dbReference>
<comment type="caution">
    <text evidence="2">The sequence shown here is derived from an EMBL/GenBank/DDBJ whole genome shotgun (WGS) entry which is preliminary data.</text>
</comment>
<dbReference type="AlphaFoldDB" id="A0A8J3EXQ7"/>
<sequence>MKAYVLRETNGPESLKLEDFDLGTIKPNEVCIKVKAASLNRRDFFITHGMYPGMSLPSILGSDGAGEIVEVGEEVNELSVGDEVIINPSLNWGERDDICSEQFNVLGMPQNGTFAEFIIVHKENVKKKPSYLSWSEAAAIPLAALTAYRALFTRGGLTETDTVLIPGIGSGVALYALQIASSLGAKVIITSSSDEKIEKAKKLGAVAGFNYKDQDWFKKLRKEIGMVNLTIDGVGGESFNRLIDVTAQGGRIVSYGATNGVVPNTVLPKIFFKNMDIRGTTMGSPREFEQMLAFFEKHNIKPVIDSVYSFSDLQKALIHMGEGHQFGKIAIEFSL</sequence>
<dbReference type="InterPro" id="IPR013154">
    <property type="entry name" value="ADH-like_N"/>
</dbReference>
<dbReference type="SMART" id="SM00829">
    <property type="entry name" value="PKS_ER"/>
    <property type="match status" value="1"/>
</dbReference>
<dbReference type="PANTHER" id="PTHR45033">
    <property type="match status" value="1"/>
</dbReference>
<dbReference type="InterPro" id="IPR036291">
    <property type="entry name" value="NAD(P)-bd_dom_sf"/>
</dbReference>
<dbReference type="InterPro" id="IPR011032">
    <property type="entry name" value="GroES-like_sf"/>
</dbReference>